<name>A0A9P6KLV3_9PLEO</name>
<accession>A0A9P6KLV3</accession>
<dbReference type="EMBL" id="WJXW01000011">
    <property type="protein sequence ID" value="KAF9731903.1"/>
    <property type="molecule type" value="Genomic_DNA"/>
</dbReference>
<keyword evidence="2" id="KW-0732">Signal</keyword>
<feature type="chain" id="PRO_5040512102" evidence="2">
    <location>
        <begin position="19"/>
        <end position="170"/>
    </location>
</feature>
<dbReference type="AlphaFoldDB" id="A0A9P6KLV3"/>
<feature type="region of interest" description="Disordered" evidence="1">
    <location>
        <begin position="151"/>
        <end position="170"/>
    </location>
</feature>
<proteinExistence type="predicted"/>
<keyword evidence="4" id="KW-1185">Reference proteome</keyword>
<comment type="caution">
    <text evidence="3">The sequence shown here is derived from an EMBL/GenBank/DDBJ whole genome shotgun (WGS) entry which is preliminary data.</text>
</comment>
<evidence type="ECO:0000313" key="3">
    <source>
        <dbReference type="EMBL" id="KAF9731903.1"/>
    </source>
</evidence>
<evidence type="ECO:0000256" key="2">
    <source>
        <dbReference type="SAM" id="SignalP"/>
    </source>
</evidence>
<protein>
    <submittedName>
        <fullName evidence="3">Uncharacterized protein</fullName>
    </submittedName>
</protein>
<dbReference type="Proteomes" id="UP000756921">
    <property type="component" value="Unassembled WGS sequence"/>
</dbReference>
<reference evidence="3" key="1">
    <citation type="journal article" date="2020" name="Mol. Plant Microbe Interact.">
        <title>Genome Sequence of the Biocontrol Agent Coniothyrium minitans strain Conio (IMI 134523).</title>
        <authorList>
            <person name="Patel D."/>
            <person name="Shittu T.A."/>
            <person name="Baroncelli R."/>
            <person name="Muthumeenakshi S."/>
            <person name="Osborne T.H."/>
            <person name="Janganan T.K."/>
            <person name="Sreenivasaprasad S."/>
        </authorList>
    </citation>
    <scope>NUCLEOTIDE SEQUENCE</scope>
    <source>
        <strain evidence="3">Conio</strain>
    </source>
</reference>
<feature type="signal peptide" evidence="2">
    <location>
        <begin position="1"/>
        <end position="18"/>
    </location>
</feature>
<gene>
    <name evidence="3" type="ORF">PMIN01_09832</name>
</gene>
<organism evidence="3 4">
    <name type="scientific">Paraphaeosphaeria minitans</name>
    <dbReference type="NCBI Taxonomy" id="565426"/>
    <lineage>
        <taxon>Eukaryota</taxon>
        <taxon>Fungi</taxon>
        <taxon>Dikarya</taxon>
        <taxon>Ascomycota</taxon>
        <taxon>Pezizomycotina</taxon>
        <taxon>Dothideomycetes</taxon>
        <taxon>Pleosporomycetidae</taxon>
        <taxon>Pleosporales</taxon>
        <taxon>Massarineae</taxon>
        <taxon>Didymosphaeriaceae</taxon>
        <taxon>Paraphaeosphaeria</taxon>
    </lineage>
</organism>
<evidence type="ECO:0000256" key="1">
    <source>
        <dbReference type="SAM" id="MobiDB-lite"/>
    </source>
</evidence>
<evidence type="ECO:0000313" key="4">
    <source>
        <dbReference type="Proteomes" id="UP000756921"/>
    </source>
</evidence>
<sequence length="170" mass="18951">MFGHYHGLTTLTLSHALAAHPAPWAAVAVPSMALSSPEFIRKLPSRYALRCTQHCSVHLPVVCPSTQHPTRRSSINPCDCYNSTRPSPHQSHPAESTSLHSTLSTYPSLHLAWLYDNDRARYLAAAVGTPTLLAEVNHAWWRTLVQNENNARKVDPSTQRKHYHSGTPLF</sequence>